<dbReference type="GO" id="GO:0046872">
    <property type="term" value="F:metal ion binding"/>
    <property type="evidence" value="ECO:0007669"/>
    <property type="project" value="UniProtKB-KW"/>
</dbReference>
<evidence type="ECO:0000256" key="9">
    <source>
        <dbReference type="ARBA" id="ARBA00022723"/>
    </source>
</evidence>
<dbReference type="SUPFAM" id="SSF50370">
    <property type="entry name" value="Ricin B-like lectins"/>
    <property type="match status" value="1"/>
</dbReference>
<keyword evidence="22" id="KW-1185">Reference proteome</keyword>
<dbReference type="Pfam" id="PF00535">
    <property type="entry name" value="Glycos_transf_2"/>
    <property type="match status" value="1"/>
</dbReference>
<dbReference type="Gene3D" id="2.80.10.50">
    <property type="match status" value="1"/>
</dbReference>
<evidence type="ECO:0000256" key="14">
    <source>
        <dbReference type="ARBA" id="ARBA00023136"/>
    </source>
</evidence>
<feature type="transmembrane region" description="Helical" evidence="18">
    <location>
        <begin position="16"/>
        <end position="34"/>
    </location>
</feature>
<comment type="similarity">
    <text evidence="5">Belongs to the DENR family.</text>
</comment>
<dbReference type="InterPro" id="IPR000772">
    <property type="entry name" value="Ricin_B_lectin"/>
</dbReference>
<dbReference type="PROSITE" id="PS50231">
    <property type="entry name" value="RICIN_B_LECTIN"/>
    <property type="match status" value="1"/>
</dbReference>
<dbReference type="EMBL" id="JAUCMV010000002">
    <property type="protein sequence ID" value="KAK0417333.1"/>
    <property type="molecule type" value="Genomic_DNA"/>
</dbReference>
<evidence type="ECO:0000256" key="3">
    <source>
        <dbReference type="ARBA" id="ARBA00004922"/>
    </source>
</evidence>
<comment type="pathway">
    <text evidence="3 18">Protein modification; protein glycosylation.</text>
</comment>
<sequence>MHPCFRVLLPRRKENVLNFLLALILFCLIAYLAFDQWTLSRFQLPPQEGITWPSDHVVPDFSQKRYGPGEEGRSVILTGSEKEEGDQDMKKWFMNVKASDKISLDRSIPDTRLPECAAIKYDFASLPKASVVIIFTDEAWSPLLRTVHSVFNRSPPDLLQEILLLDDFSHRDELWNGTLANHIKRFGGKVRLERLPKRHGLIRAKLAGAKRAKGQAIIFLDSHCEANEGWLPPLLQRIHDNRKAVICPVIDFISAETMSYSGDPNVGSVGGFWWSLHFRWDPIPEREKSRRKSNVEPINSPTMAGGLLAADREYFLEVGGYDEGMHIWGGENLELSFRVWMCGGSIEFIPCSHVGHIFRAGHPYDMTGPGGNKDVHGTNSKRLAEVWMGPYKRLYYLHRPDLITKDVGDLSERYTLRDQLKCKSFKWYLDNVIPEKFVPDENVTAYGAVRNPSSGLCLDTLQRDEKNNIDLGVFSCQGGGSSSQVFSLTKTNVLRREMGCARASDSLGNRKKMKITLGACTSSQEEFILDDNGNIKNKRTGLCLDSDNLKGGNDVLMRPCVAAKVSQKFTCAIFKMSESEIVRSLCGRDPNVSYPITVQYCGECTMPLEYCEYSGKPDKCRVWLEKNLPSMIEGIDVTKTGEETPEEEKKHQKRGGKGSKPEKEKSSKVEKKVTVQRAPRGKNKSVTVIKGLGTFDVNLKEAAKIFSKKFACSSSVTGADEIVVQGDVKDDLFDLIPEKWPEVDEDLIEDLGDQKR</sequence>
<dbReference type="SMART" id="SM00458">
    <property type="entry name" value="RICIN"/>
    <property type="match status" value="1"/>
</dbReference>
<dbReference type="InterPro" id="IPR045885">
    <property type="entry name" value="GalNAc-T"/>
</dbReference>
<comment type="similarity">
    <text evidence="4 18">Belongs to the glycosyltransferase 2 family. GalNAc-T subfamily.</text>
</comment>
<comment type="cofactor">
    <cofactor evidence="1 18">
        <name>Mn(2+)</name>
        <dbReference type="ChEBI" id="CHEBI:29035"/>
    </cofactor>
</comment>
<dbReference type="GO" id="GO:0002183">
    <property type="term" value="P:cytoplasmic translational initiation"/>
    <property type="evidence" value="ECO:0007669"/>
    <property type="project" value="UniProtKB-ARBA"/>
</dbReference>
<dbReference type="PANTHER" id="PTHR11675">
    <property type="entry name" value="N-ACETYLGALACTOSAMINYLTRANSFERASE"/>
    <property type="match status" value="1"/>
</dbReference>
<dbReference type="AlphaFoldDB" id="A0AA39M1H4"/>
<evidence type="ECO:0000313" key="21">
    <source>
        <dbReference type="EMBL" id="KAK0417333.1"/>
    </source>
</evidence>
<evidence type="ECO:0000256" key="19">
    <source>
        <dbReference type="SAM" id="MobiDB-lite"/>
    </source>
</evidence>
<keyword evidence="16" id="KW-0325">Glycoprotein</keyword>
<dbReference type="CDD" id="cd02510">
    <property type="entry name" value="pp-GalNAc-T"/>
    <property type="match status" value="1"/>
</dbReference>
<feature type="domain" description="SUI1" evidence="20">
    <location>
        <begin position="673"/>
        <end position="740"/>
    </location>
</feature>
<name>A0AA39M1H4_9BILA</name>
<comment type="subcellular location">
    <subcellularLocation>
        <location evidence="2 18">Golgi apparatus membrane</location>
        <topology evidence="2 18">Single-pass type II membrane protein</topology>
    </subcellularLocation>
</comment>
<accession>A0AA39M1H4</accession>
<dbReference type="InterPro" id="IPR029044">
    <property type="entry name" value="Nucleotide-diphossugar_trans"/>
</dbReference>
<evidence type="ECO:0000256" key="18">
    <source>
        <dbReference type="RuleBase" id="RU361242"/>
    </source>
</evidence>
<dbReference type="Pfam" id="PF00652">
    <property type="entry name" value="Ricin_B_lectin"/>
    <property type="match status" value="1"/>
</dbReference>
<dbReference type="CDD" id="cd23459">
    <property type="entry name" value="beta-trefoil_Ricin_Pgant1-like"/>
    <property type="match status" value="1"/>
</dbReference>
<feature type="region of interest" description="Disordered" evidence="19">
    <location>
        <begin position="635"/>
        <end position="679"/>
    </location>
</feature>
<dbReference type="InterPro" id="IPR005873">
    <property type="entry name" value="DENR_eukaryotes"/>
</dbReference>
<comment type="caution">
    <text evidence="21">The sequence shown here is derived from an EMBL/GenBank/DDBJ whole genome shotgun (WGS) entry which is preliminary data.</text>
</comment>
<dbReference type="PROSITE" id="PS50296">
    <property type="entry name" value="SUI1"/>
    <property type="match status" value="1"/>
</dbReference>
<keyword evidence="6 18" id="KW-0328">Glycosyltransferase</keyword>
<keyword evidence="9" id="KW-0479">Metal-binding</keyword>
<evidence type="ECO:0000256" key="6">
    <source>
        <dbReference type="ARBA" id="ARBA00022676"/>
    </source>
</evidence>
<evidence type="ECO:0000256" key="11">
    <source>
        <dbReference type="ARBA" id="ARBA00022968"/>
    </source>
</evidence>
<dbReference type="FunFam" id="3.90.550.10:FF:000021">
    <property type="entry name" value="Polypeptide N-acetylgalactosaminyltransferase"/>
    <property type="match status" value="1"/>
</dbReference>
<dbReference type="Gene3D" id="3.30.780.10">
    <property type="entry name" value="SUI1-like domain"/>
    <property type="match status" value="1"/>
</dbReference>
<dbReference type="FunFam" id="3.30.780.10:FF:000004">
    <property type="entry name" value="density-regulated protein-like"/>
    <property type="match status" value="1"/>
</dbReference>
<evidence type="ECO:0000256" key="17">
    <source>
        <dbReference type="ARBA" id="ARBA00023211"/>
    </source>
</evidence>
<proteinExistence type="inferred from homology"/>
<dbReference type="CDD" id="cd11607">
    <property type="entry name" value="DENR_C"/>
    <property type="match status" value="1"/>
</dbReference>
<keyword evidence="14 18" id="KW-0472">Membrane</keyword>
<evidence type="ECO:0000256" key="5">
    <source>
        <dbReference type="ARBA" id="ARBA00007514"/>
    </source>
</evidence>
<evidence type="ECO:0000256" key="7">
    <source>
        <dbReference type="ARBA" id="ARBA00022679"/>
    </source>
</evidence>
<evidence type="ECO:0000256" key="16">
    <source>
        <dbReference type="ARBA" id="ARBA00023180"/>
    </source>
</evidence>
<dbReference type="InterPro" id="IPR001173">
    <property type="entry name" value="Glyco_trans_2-like"/>
</dbReference>
<reference evidence="21" key="1">
    <citation type="submission" date="2023-06" db="EMBL/GenBank/DDBJ databases">
        <title>Genomic analysis of the entomopathogenic nematode Steinernema hermaphroditum.</title>
        <authorList>
            <person name="Schwarz E.M."/>
            <person name="Heppert J.K."/>
            <person name="Baniya A."/>
            <person name="Schwartz H.T."/>
            <person name="Tan C.-H."/>
            <person name="Antoshechkin I."/>
            <person name="Sternberg P.W."/>
            <person name="Goodrich-Blair H."/>
            <person name="Dillman A.R."/>
        </authorList>
    </citation>
    <scope>NUCLEOTIDE SEQUENCE</scope>
    <source>
        <strain evidence="21">PS9179</strain>
        <tissue evidence="21">Whole animal</tissue>
    </source>
</reference>
<dbReference type="GO" id="GO:0003743">
    <property type="term" value="F:translation initiation factor activity"/>
    <property type="evidence" value="ECO:0007669"/>
    <property type="project" value="InterPro"/>
</dbReference>
<dbReference type="GO" id="GO:0006493">
    <property type="term" value="P:protein O-linked glycosylation"/>
    <property type="evidence" value="ECO:0007669"/>
    <property type="project" value="TreeGrafter"/>
</dbReference>
<evidence type="ECO:0000259" key="20">
    <source>
        <dbReference type="PROSITE" id="PS50296"/>
    </source>
</evidence>
<dbReference type="Pfam" id="PF01253">
    <property type="entry name" value="SUI1"/>
    <property type="match status" value="1"/>
</dbReference>
<dbReference type="Pfam" id="PF21023">
    <property type="entry name" value="DENR_N"/>
    <property type="match status" value="1"/>
</dbReference>
<keyword evidence="7 18" id="KW-0808">Transferase</keyword>
<keyword evidence="10 18" id="KW-0430">Lectin</keyword>
<evidence type="ECO:0000256" key="8">
    <source>
        <dbReference type="ARBA" id="ARBA00022692"/>
    </source>
</evidence>
<evidence type="ECO:0000256" key="13">
    <source>
        <dbReference type="ARBA" id="ARBA00023034"/>
    </source>
</evidence>
<keyword evidence="17 18" id="KW-0464">Manganese</keyword>
<feature type="compositionally biased region" description="Basic and acidic residues" evidence="19">
    <location>
        <begin position="639"/>
        <end position="650"/>
    </location>
</feature>
<keyword evidence="13 18" id="KW-0333">Golgi apparatus</keyword>
<evidence type="ECO:0000256" key="4">
    <source>
        <dbReference type="ARBA" id="ARBA00005680"/>
    </source>
</evidence>
<evidence type="ECO:0000256" key="15">
    <source>
        <dbReference type="ARBA" id="ARBA00023157"/>
    </source>
</evidence>
<evidence type="ECO:0000256" key="10">
    <source>
        <dbReference type="ARBA" id="ARBA00022734"/>
    </source>
</evidence>
<organism evidence="21 22">
    <name type="scientific">Steinernema hermaphroditum</name>
    <dbReference type="NCBI Taxonomy" id="289476"/>
    <lineage>
        <taxon>Eukaryota</taxon>
        <taxon>Metazoa</taxon>
        <taxon>Ecdysozoa</taxon>
        <taxon>Nematoda</taxon>
        <taxon>Chromadorea</taxon>
        <taxon>Rhabditida</taxon>
        <taxon>Tylenchina</taxon>
        <taxon>Panagrolaimomorpha</taxon>
        <taxon>Strongyloidoidea</taxon>
        <taxon>Steinernematidae</taxon>
        <taxon>Steinernema</taxon>
    </lineage>
</organism>
<protein>
    <recommendedName>
        <fullName evidence="18">Polypeptide N-acetylgalactosaminyltransferase</fullName>
        <ecNumber evidence="18">2.4.1.-</ecNumber>
    </recommendedName>
    <alternativeName>
        <fullName evidence="18">Protein-UDP acetylgalactosaminyltransferase</fullName>
    </alternativeName>
</protein>
<dbReference type="InterPro" id="IPR036877">
    <property type="entry name" value="SUI1_dom_sf"/>
</dbReference>
<evidence type="ECO:0000313" key="22">
    <source>
        <dbReference type="Proteomes" id="UP001175271"/>
    </source>
</evidence>
<keyword evidence="12 18" id="KW-1133">Transmembrane helix</keyword>
<dbReference type="NCBIfam" id="TIGR01159">
    <property type="entry name" value="DRP1"/>
    <property type="match status" value="1"/>
</dbReference>
<dbReference type="InterPro" id="IPR035992">
    <property type="entry name" value="Ricin_B-like_lectins"/>
</dbReference>
<dbReference type="EC" id="2.4.1.-" evidence="18"/>
<dbReference type="Proteomes" id="UP001175271">
    <property type="component" value="Unassembled WGS sequence"/>
</dbReference>
<keyword evidence="11" id="KW-0735">Signal-anchor</keyword>
<dbReference type="InterPro" id="IPR001950">
    <property type="entry name" value="SUI1"/>
</dbReference>
<keyword evidence="15 18" id="KW-1015">Disulfide bond</keyword>
<dbReference type="InterPro" id="IPR048517">
    <property type="entry name" value="DENR_N"/>
</dbReference>
<dbReference type="InterPro" id="IPR046447">
    <property type="entry name" value="DENR_C"/>
</dbReference>
<keyword evidence="8 18" id="KW-0812">Transmembrane</keyword>
<gene>
    <name evidence="21" type="ORF">QR680_012948</name>
</gene>
<evidence type="ECO:0000256" key="2">
    <source>
        <dbReference type="ARBA" id="ARBA00004323"/>
    </source>
</evidence>
<evidence type="ECO:0000256" key="12">
    <source>
        <dbReference type="ARBA" id="ARBA00022989"/>
    </source>
</evidence>
<dbReference type="SUPFAM" id="SSF53448">
    <property type="entry name" value="Nucleotide-diphospho-sugar transferases"/>
    <property type="match status" value="1"/>
</dbReference>
<dbReference type="GO" id="GO:0030246">
    <property type="term" value="F:carbohydrate binding"/>
    <property type="evidence" value="ECO:0007669"/>
    <property type="project" value="UniProtKB-KW"/>
</dbReference>
<dbReference type="GO" id="GO:0000139">
    <property type="term" value="C:Golgi membrane"/>
    <property type="evidence" value="ECO:0007669"/>
    <property type="project" value="UniProtKB-SubCell"/>
</dbReference>
<feature type="compositionally biased region" description="Basic and acidic residues" evidence="19">
    <location>
        <begin position="659"/>
        <end position="673"/>
    </location>
</feature>
<dbReference type="GO" id="GO:0004653">
    <property type="term" value="F:polypeptide N-acetylgalactosaminyltransferase activity"/>
    <property type="evidence" value="ECO:0007669"/>
    <property type="project" value="UniProtKB-ARBA"/>
</dbReference>
<evidence type="ECO:0000256" key="1">
    <source>
        <dbReference type="ARBA" id="ARBA00001936"/>
    </source>
</evidence>
<dbReference type="PANTHER" id="PTHR11675:SF43">
    <property type="entry name" value="POLYPEPTIDE N-ACETYLGALACTOSAMINYLTRANSFERASE 1"/>
    <property type="match status" value="1"/>
</dbReference>
<dbReference type="Gene3D" id="3.90.550.10">
    <property type="entry name" value="Spore Coat Polysaccharide Biosynthesis Protein SpsA, Chain A"/>
    <property type="match status" value="1"/>
</dbReference>
<dbReference type="SUPFAM" id="SSF55159">
    <property type="entry name" value="eIF1-like"/>
    <property type="match status" value="1"/>
</dbReference>